<dbReference type="InterPro" id="IPR011009">
    <property type="entry name" value="Kinase-like_dom_sf"/>
</dbReference>
<dbReference type="STRING" id="448386.A0A2V3IGB3"/>
<sequence>MTTLGDIVPRVSDAIATVPTLDRSPSQSRKHTPAVNQTRPSPTQLPPRHSFESHYSDGERPNLIANLAALAAQRFRPPEPLHTVRYIAQVDKEGWMVRRSKVGQKTNFFAVLESTTLSILKNRSGPPRYQVNVRRTPVSVQLEQCEMHIFLPGVVGGKDRLLRLHIGTEEEAASWKHALDNAVNIHITDYYSFGKELGSGAYGDVVLAYDVDTNERRAVKIIRRGKNMKSQEHLEREIQVMKTISHPNIVSTYQIFDLKKTIYIVMEYVPGGDLFDFVAEHDCLMESQASQIIRSIFTAVEFLHRHSIVHRDLKPENILCVNRSWPLQIKVTDFGFASFLDPSNDQDNTMRTQVGTAYFMAPEIILNKGHGPPVDAWACGVILYTILTGRLPFSGKNTKQYFDNVIDGRILFPSILWKGISEEAVSLVKGLLNTDPNKRLTPLGALHHRWVQASHESSENAIRRDRSNLHSKRRRLFKARKAIIAVAMANKFKATIPQVVDKVGDSTKKVVTGIEQGVKKTADGVGEGIKKTATGVKKVSENIGEGTKKVAEEIGEGTKKVADGLAGGTKKVAEGIGTGVKKTVDGVETGARKVGEGMKKTGDGLGTAAKKTVDGVGVGLKKTGEGIEVGIKKTAEGVKKTADGVGQGLKKTSENIGDGLKKTADGVEHVFKKTGGGIGDGIKKTAEGVKKTADGVGQGLKKTGGGIGDGIKKTTDGVGHGLKRTGEGIGEGIKKTAGGVGQGIKKTADGVGHGLKMTGEGIGEGIKKTAGGVGQGLKKTGEGIRRGVEVVRGDRSRDGDTDRQNPSSSSQSGSVRHSSRRKPVFRRRVRVSRSVSNVSGSEQSRQEENQDLPRVNEAERTFVPSQEGTESLPQNKSALSQGTEASADTKQSSTEYYSAVEEHSSTEEGWSRSQAADSVTQECPPVGPPVGPCISVIASDNDRLSADGHTKQIVETAEQRASPKSPNPSLSKFSKASSGSSYGTNRPKLPPLSGITLGLTDDRMTESLVGDSIPFSNLEDPSDRLRRTAAMLLTTDPPPLFDMQ</sequence>
<gene>
    <name evidence="10" type="ORF">BWQ96_10098</name>
</gene>
<evidence type="ECO:0000256" key="2">
    <source>
        <dbReference type="ARBA" id="ARBA00022679"/>
    </source>
</evidence>
<evidence type="ECO:0000256" key="1">
    <source>
        <dbReference type="ARBA" id="ARBA00022527"/>
    </source>
</evidence>
<organism evidence="10 11">
    <name type="scientific">Gracilariopsis chorda</name>
    <dbReference type="NCBI Taxonomy" id="448386"/>
    <lineage>
        <taxon>Eukaryota</taxon>
        <taxon>Rhodophyta</taxon>
        <taxon>Florideophyceae</taxon>
        <taxon>Rhodymeniophycidae</taxon>
        <taxon>Gracilariales</taxon>
        <taxon>Gracilariaceae</taxon>
        <taxon>Gracilariopsis</taxon>
    </lineage>
</organism>
<dbReference type="Gene3D" id="3.30.200.20">
    <property type="entry name" value="Phosphorylase Kinase, domain 1"/>
    <property type="match status" value="1"/>
</dbReference>
<dbReference type="InterPro" id="IPR001849">
    <property type="entry name" value="PH_domain"/>
</dbReference>
<feature type="compositionally biased region" description="Basic and acidic residues" evidence="7">
    <location>
        <begin position="900"/>
        <end position="910"/>
    </location>
</feature>
<dbReference type="SUPFAM" id="SSF50729">
    <property type="entry name" value="PH domain-like"/>
    <property type="match status" value="1"/>
</dbReference>
<feature type="compositionally biased region" description="Polar residues" evidence="7">
    <location>
        <begin position="863"/>
        <end position="896"/>
    </location>
</feature>
<reference evidence="10 11" key="1">
    <citation type="journal article" date="2018" name="Mol. Biol. Evol.">
        <title>Analysis of the draft genome of the red seaweed Gracilariopsis chorda provides insights into genome size evolution in Rhodophyta.</title>
        <authorList>
            <person name="Lee J."/>
            <person name="Yang E.C."/>
            <person name="Graf L."/>
            <person name="Yang J.H."/>
            <person name="Qiu H."/>
            <person name="Zel Zion U."/>
            <person name="Chan C.X."/>
            <person name="Stephens T.G."/>
            <person name="Weber A.P.M."/>
            <person name="Boo G.H."/>
            <person name="Boo S.M."/>
            <person name="Kim K.M."/>
            <person name="Shin Y."/>
            <person name="Jung M."/>
            <person name="Lee S.J."/>
            <person name="Yim H.S."/>
            <person name="Lee J.H."/>
            <person name="Bhattacharya D."/>
            <person name="Yoon H.S."/>
        </authorList>
    </citation>
    <scope>NUCLEOTIDE SEQUENCE [LARGE SCALE GENOMIC DNA]</scope>
    <source>
        <strain evidence="10 11">SKKU-2015</strain>
        <tissue evidence="10">Whole body</tissue>
    </source>
</reference>
<feature type="compositionally biased region" description="Polar residues" evidence="7">
    <location>
        <begin position="911"/>
        <end position="921"/>
    </location>
</feature>
<dbReference type="GO" id="GO:0005524">
    <property type="term" value="F:ATP binding"/>
    <property type="evidence" value="ECO:0007669"/>
    <property type="project" value="UniProtKB-UniRule"/>
</dbReference>
<dbReference type="AlphaFoldDB" id="A0A2V3IGB3"/>
<dbReference type="CDD" id="cd05117">
    <property type="entry name" value="STKc_CAMK"/>
    <property type="match status" value="1"/>
</dbReference>
<name>A0A2V3IGB3_9FLOR</name>
<feature type="compositionally biased region" description="Low complexity" evidence="7">
    <location>
        <begin position="969"/>
        <end position="981"/>
    </location>
</feature>
<dbReference type="PROSITE" id="PS00108">
    <property type="entry name" value="PROTEIN_KINASE_ST"/>
    <property type="match status" value="1"/>
</dbReference>
<feature type="region of interest" description="Disordered" evidence="7">
    <location>
        <begin position="718"/>
        <end position="741"/>
    </location>
</feature>
<feature type="compositionally biased region" description="Basic and acidic residues" evidence="7">
    <location>
        <begin position="779"/>
        <end position="803"/>
    </location>
</feature>
<dbReference type="EMBL" id="NBIV01000347">
    <property type="protein sequence ID" value="PXF40190.1"/>
    <property type="molecule type" value="Genomic_DNA"/>
</dbReference>
<dbReference type="PANTHER" id="PTHR24347">
    <property type="entry name" value="SERINE/THREONINE-PROTEIN KINASE"/>
    <property type="match status" value="1"/>
</dbReference>
<evidence type="ECO:0000256" key="6">
    <source>
        <dbReference type="PROSITE-ProRule" id="PRU10141"/>
    </source>
</evidence>
<evidence type="ECO:0000256" key="3">
    <source>
        <dbReference type="ARBA" id="ARBA00022741"/>
    </source>
</evidence>
<dbReference type="GO" id="GO:0004674">
    <property type="term" value="F:protein serine/threonine kinase activity"/>
    <property type="evidence" value="ECO:0007669"/>
    <property type="project" value="UniProtKB-KW"/>
</dbReference>
<comment type="caution">
    <text evidence="10">The sequence shown here is derived from an EMBL/GenBank/DDBJ whole genome shotgun (WGS) entry which is preliminary data.</text>
</comment>
<dbReference type="FunFam" id="1.10.510.10:FF:000571">
    <property type="entry name" value="Maternal embryonic leucine zipper kinase"/>
    <property type="match status" value="1"/>
</dbReference>
<dbReference type="PROSITE" id="PS50003">
    <property type="entry name" value="PH_DOMAIN"/>
    <property type="match status" value="1"/>
</dbReference>
<feature type="region of interest" description="Disordered" evidence="7">
    <location>
        <begin position="15"/>
        <end position="57"/>
    </location>
</feature>
<dbReference type="InterPro" id="IPR000719">
    <property type="entry name" value="Prot_kinase_dom"/>
</dbReference>
<feature type="compositionally biased region" description="Low complexity" evidence="7">
    <location>
        <begin position="832"/>
        <end position="843"/>
    </location>
</feature>
<dbReference type="FunFam" id="3.30.200.20:FF:000315">
    <property type="entry name" value="Calcium-dependent protein kinase 3"/>
    <property type="match status" value="1"/>
</dbReference>
<dbReference type="Gene3D" id="1.20.120.20">
    <property type="entry name" value="Apolipoprotein"/>
    <property type="match status" value="2"/>
</dbReference>
<keyword evidence="1" id="KW-0723">Serine/threonine-protein kinase</keyword>
<evidence type="ECO:0000259" key="9">
    <source>
        <dbReference type="PROSITE" id="PS50011"/>
    </source>
</evidence>
<feature type="compositionally biased region" description="Basic and acidic residues" evidence="7">
    <location>
        <begin position="940"/>
        <end position="952"/>
    </location>
</feature>
<dbReference type="InterPro" id="IPR017441">
    <property type="entry name" value="Protein_kinase_ATP_BS"/>
</dbReference>
<protein>
    <submittedName>
        <fullName evidence="10">Calcium-dependent protein kinase 1</fullName>
    </submittedName>
</protein>
<dbReference type="SUPFAM" id="SSF56112">
    <property type="entry name" value="Protein kinase-like (PK-like)"/>
    <property type="match status" value="1"/>
</dbReference>
<keyword evidence="5 6" id="KW-0067">ATP-binding</keyword>
<keyword evidence="3 6" id="KW-0547">Nucleotide-binding</keyword>
<dbReference type="Gene3D" id="1.10.510.10">
    <property type="entry name" value="Transferase(Phosphotransferase) domain 1"/>
    <property type="match status" value="1"/>
</dbReference>
<evidence type="ECO:0000313" key="11">
    <source>
        <dbReference type="Proteomes" id="UP000247409"/>
    </source>
</evidence>
<dbReference type="Pfam" id="PF00069">
    <property type="entry name" value="Pkinase"/>
    <property type="match status" value="1"/>
</dbReference>
<feature type="binding site" evidence="6">
    <location>
        <position position="220"/>
    </location>
    <ligand>
        <name>ATP</name>
        <dbReference type="ChEBI" id="CHEBI:30616"/>
    </ligand>
</feature>
<feature type="region of interest" description="Disordered" evidence="7">
    <location>
        <begin position="770"/>
        <end position="996"/>
    </location>
</feature>
<keyword evidence="11" id="KW-1185">Reference proteome</keyword>
<dbReference type="Proteomes" id="UP000247409">
    <property type="component" value="Unassembled WGS sequence"/>
</dbReference>
<evidence type="ECO:0000256" key="4">
    <source>
        <dbReference type="ARBA" id="ARBA00022777"/>
    </source>
</evidence>
<evidence type="ECO:0000256" key="7">
    <source>
        <dbReference type="SAM" id="MobiDB-lite"/>
    </source>
</evidence>
<evidence type="ECO:0000259" key="8">
    <source>
        <dbReference type="PROSITE" id="PS50003"/>
    </source>
</evidence>
<evidence type="ECO:0000313" key="10">
    <source>
        <dbReference type="EMBL" id="PXF40190.1"/>
    </source>
</evidence>
<evidence type="ECO:0000256" key="5">
    <source>
        <dbReference type="ARBA" id="ARBA00022840"/>
    </source>
</evidence>
<feature type="domain" description="PH" evidence="8">
    <location>
        <begin position="89"/>
        <end position="184"/>
    </location>
</feature>
<dbReference type="InterPro" id="IPR008271">
    <property type="entry name" value="Ser/Thr_kinase_AS"/>
</dbReference>
<proteinExistence type="predicted"/>
<dbReference type="PROSITE" id="PS00107">
    <property type="entry name" value="PROTEIN_KINASE_ATP"/>
    <property type="match status" value="1"/>
</dbReference>
<keyword evidence="4 10" id="KW-0418">Kinase</keyword>
<dbReference type="OrthoDB" id="40902at2759"/>
<feature type="compositionally biased region" description="Low complexity" evidence="7">
    <location>
        <begin position="807"/>
        <end position="816"/>
    </location>
</feature>
<feature type="compositionally biased region" description="Basic residues" evidence="7">
    <location>
        <begin position="817"/>
        <end position="831"/>
    </location>
</feature>
<dbReference type="Gene3D" id="1.10.287.700">
    <property type="entry name" value="Helix hairpin bin"/>
    <property type="match status" value="1"/>
</dbReference>
<accession>A0A2V3IGB3</accession>
<dbReference type="SMART" id="SM00233">
    <property type="entry name" value="PH"/>
    <property type="match status" value="1"/>
</dbReference>
<dbReference type="PROSITE" id="PS50011">
    <property type="entry name" value="PROTEIN_KINASE_DOM"/>
    <property type="match status" value="1"/>
</dbReference>
<keyword evidence="2" id="KW-0808">Transferase</keyword>
<dbReference type="SMART" id="SM00220">
    <property type="entry name" value="S_TKc"/>
    <property type="match status" value="1"/>
</dbReference>
<feature type="domain" description="Protein kinase" evidence="9">
    <location>
        <begin position="191"/>
        <end position="451"/>
    </location>
</feature>